<name>A0A2M7VB69_9BACT</name>
<comment type="caution">
    <text evidence="1">The sequence shown here is derived from an EMBL/GenBank/DDBJ whole genome shotgun (WGS) entry which is preliminary data.</text>
</comment>
<gene>
    <name evidence="1" type="ORF">COX80_02530</name>
</gene>
<dbReference type="AlphaFoldDB" id="A0A2M7VB69"/>
<sequence length="117" mass="14106">MNLTEEEKKRLDAFQKNNQTIRGMKNFHTQKQFDESIEFYKNKLKKEYQTLSSSEIVRIFQQLSRLIAQKTSFKLKEHQELYGEIPDFLVEEEMSLYLKNSYQLSNLKKKILTKYGK</sequence>
<evidence type="ECO:0000313" key="2">
    <source>
        <dbReference type="Proteomes" id="UP000231453"/>
    </source>
</evidence>
<accession>A0A2M7VB69</accession>
<proteinExistence type="predicted"/>
<reference evidence="2" key="1">
    <citation type="submission" date="2017-09" db="EMBL/GenBank/DDBJ databases">
        <title>Depth-based differentiation of microbial function through sediment-hosted aquifers and enrichment of novel symbionts in the deep terrestrial subsurface.</title>
        <authorList>
            <person name="Probst A.J."/>
            <person name="Ladd B."/>
            <person name="Jarett J.K."/>
            <person name="Geller-Mcgrath D.E."/>
            <person name="Sieber C.M.K."/>
            <person name="Emerson J.B."/>
            <person name="Anantharaman K."/>
            <person name="Thomas B.C."/>
            <person name="Malmstrom R."/>
            <person name="Stieglmeier M."/>
            <person name="Klingl A."/>
            <person name="Woyke T."/>
            <person name="Ryan C.M."/>
            <person name="Banfield J.F."/>
        </authorList>
    </citation>
    <scope>NUCLEOTIDE SEQUENCE [LARGE SCALE GENOMIC DNA]</scope>
</reference>
<organism evidence="1 2">
    <name type="scientific">Candidatus Magasanikbacteria bacterium CG_4_10_14_0_2_um_filter_33_14</name>
    <dbReference type="NCBI Taxonomy" id="1974636"/>
    <lineage>
        <taxon>Bacteria</taxon>
        <taxon>Candidatus Magasanikiibacteriota</taxon>
    </lineage>
</organism>
<dbReference type="EMBL" id="PFPL01000036">
    <property type="protein sequence ID" value="PIZ96040.1"/>
    <property type="molecule type" value="Genomic_DNA"/>
</dbReference>
<evidence type="ECO:0000313" key="1">
    <source>
        <dbReference type="EMBL" id="PIZ96040.1"/>
    </source>
</evidence>
<dbReference type="Proteomes" id="UP000231453">
    <property type="component" value="Unassembled WGS sequence"/>
</dbReference>
<protein>
    <submittedName>
        <fullName evidence="1">Uncharacterized protein</fullName>
    </submittedName>
</protein>